<sequence>MDPFNNNDVQPPLRELSSNTLEGGHVDARQRKRERERGRYAAMSDEKKNELKKRRESRKNENIEYSKDECPEVPVSDGSTIDLTKSCDNTQDDCPDVAIGDGSIIDCTIPCGITLETINNGKGYNWLGGCDDAIQRKRERERARYATMSDEKKNELKRRRQSSKNENVVHHEHSKGASAQTGHQHDSNPSSEVLDARERKRIREQIRFATLTREQRALRNTTPCQKSARENYSRKQQEMLAQDSIAIENPKFTPELVWSSADSQPHIGSLSSSKDMVISELSATPFVYASLQTKDVDMDKMTQSPRRQRHRHHVSSGERQSLISRQNQKFQSAITRNFATATKDHDMEGDADEGVLFVENHDEDVLFEDDDEEDGYLFAGQDGESIEDIDIDETQDAFTVTPDVPDPYDKVYSNIPEETHSLDIVADCVYCKAKKFQYEPPEFCCRNGQIDLAPIETPPQLRRLWECSDADARHFRDNIRFFNGHFSFTSLYCCLDSMTTNMNCGIYTFCAHGLMYHNVRSFGREAGAEHKHLELYFYDDDPSLEHRYRKCRQDQLEKDKEVIKQLVEILKGNPYSEHLRSMGHIDNIEDYHIALNLDQTLNQNLYNAPITSEVAAVWIEGSERRGQFSNSVMLHGKDRSSHGIRSYHGCYDALSYPMFFPKDIFNPVLHGKRLFQQFAVDTYIKIESSRLDFIRKNQDRLRADLYKGLVDSLHEGENRADKIEELKKRLTKHHILGKIRAYVYVVEFQKRGLPHVHFLLIMQRKYKLTCPDQYDLLISAEIPDKKKYPELYKMVIKHMMHGPCGLLNPKCPCTKGRASCKNHYPRAFSNATSQGKDSYPIYRRRDDGRKETVRGCELDNRWVVPYNPYLLRLFNCHINVEACGSIKAVKYLFKYIYKGHDRASVAVTDANKADGDVDEIKQYRDARWVTPPEALWRIFSFDLSQNSPPVMQLQLHLENMHMVSFHERAKVNHIVQRPGADRSMLTAYFEANRLHEEARGILYRDFPEWYTLQQGKVWQRRKRNTGGQAAQRRGLLEADDTIDECLNEAAIYQMPSALRRLFATILVYCEPNNVAELWQRHLDSMSEDYHRSTQSKTHVQQMVLIDIRNILQSMGKDIKTFPLPAIIDKYDDSCGTDREIYEEESIEPTAEDVAMRETLNEEQRSAYDKILSVVDTNNGGVFFVDGPGGTGKTYLYKALLAALRSQDKIAVATATSGVAASILPGGRTAHSRFKIPLTIDDGVVCSFTKQSGTAKLLQKASLIIWDEASMTKRQAIEALDNSMRDIMGRPELPFGGRTIVFGGDFRQVLPVVRKGSRAQIVAASLRSSYLWESMCHLKLVQNMRAQSDPWFAEYLLRVGGGTEEANNDGDVRLPDEVCVPYTGNDRDLDRLIDDIYPNLNENMSNTSYITSRAILSTRNDWVDMINMRMIDRFQGEQMMYHSFDTAVDDPNNYYPLEFLNTLTPNGLPPHVLKLKVGCPIMLLRNIDPANGLCNGTRLVVRGFQKNSIDAEIVLGQHAGMRIFLPRIPLCPSDDEMFPFQFKRKQFPIRLSFAMTVNKAQGQTIPNVGVYLPEPVFSHGQLYVALSRATA</sequence>
<dbReference type="GO" id="GO:0005524">
    <property type="term" value="F:ATP binding"/>
    <property type="evidence" value="ECO:0007669"/>
    <property type="project" value="UniProtKB-KW"/>
</dbReference>
<dbReference type="GO" id="GO:0006310">
    <property type="term" value="P:DNA recombination"/>
    <property type="evidence" value="ECO:0007669"/>
    <property type="project" value="UniProtKB-KW"/>
</dbReference>
<dbReference type="InterPro" id="IPR027417">
    <property type="entry name" value="P-loop_NTPase"/>
</dbReference>
<evidence type="ECO:0000256" key="2">
    <source>
        <dbReference type="SAM" id="MobiDB-lite"/>
    </source>
</evidence>
<dbReference type="PANTHER" id="PTHR10492:SF92">
    <property type="entry name" value="ATP-DEPENDENT DNA HELICASE"/>
    <property type="match status" value="1"/>
</dbReference>
<feature type="domain" description="Helitron helicase-like" evidence="4">
    <location>
        <begin position="722"/>
        <end position="760"/>
    </location>
</feature>
<feature type="compositionally biased region" description="Polar residues" evidence="2">
    <location>
        <begin position="177"/>
        <end position="191"/>
    </location>
</feature>
<dbReference type="GO" id="GO:0016887">
    <property type="term" value="F:ATP hydrolysis activity"/>
    <property type="evidence" value="ECO:0007669"/>
    <property type="project" value="RHEA"/>
</dbReference>
<dbReference type="InterPro" id="IPR010285">
    <property type="entry name" value="DNA_helicase_pif1-like_DEAD"/>
</dbReference>
<feature type="domain" description="DNA helicase Pif1-like DEAD-box helicase" evidence="3">
    <location>
        <begin position="1159"/>
        <end position="1367"/>
    </location>
</feature>
<comment type="catalytic activity">
    <reaction evidence="1">
        <text>ATP + H2O = ADP + phosphate + H(+)</text>
        <dbReference type="Rhea" id="RHEA:13065"/>
        <dbReference type="ChEBI" id="CHEBI:15377"/>
        <dbReference type="ChEBI" id="CHEBI:15378"/>
        <dbReference type="ChEBI" id="CHEBI:30616"/>
        <dbReference type="ChEBI" id="CHEBI:43474"/>
        <dbReference type="ChEBI" id="CHEBI:456216"/>
        <dbReference type="EC" id="5.6.2.3"/>
    </reaction>
</comment>
<dbReference type="GO" id="GO:0000723">
    <property type="term" value="P:telomere maintenance"/>
    <property type="evidence" value="ECO:0007669"/>
    <property type="project" value="InterPro"/>
</dbReference>
<dbReference type="Gene3D" id="3.40.50.300">
    <property type="entry name" value="P-loop containing nucleotide triphosphate hydrolases"/>
    <property type="match status" value="1"/>
</dbReference>
<evidence type="ECO:0000313" key="6">
    <source>
        <dbReference type="EMBL" id="PWZ58924.1"/>
    </source>
</evidence>
<dbReference type="Pfam" id="PF14214">
    <property type="entry name" value="Helitron_like_N"/>
    <property type="match status" value="2"/>
</dbReference>
<evidence type="ECO:0000256" key="1">
    <source>
        <dbReference type="RuleBase" id="RU363044"/>
    </source>
</evidence>
<keyword evidence="1" id="KW-0547">Nucleotide-binding</keyword>
<feature type="region of interest" description="Disordered" evidence="2">
    <location>
        <begin position="141"/>
        <end position="199"/>
    </location>
</feature>
<dbReference type="InterPro" id="IPR049163">
    <property type="entry name" value="Pif1-like_2B_dom"/>
</dbReference>
<keyword evidence="1" id="KW-0234">DNA repair</keyword>
<feature type="domain" description="DNA helicase Pif1-like 2B" evidence="5">
    <location>
        <begin position="1457"/>
        <end position="1503"/>
    </location>
</feature>
<evidence type="ECO:0000259" key="3">
    <source>
        <dbReference type="Pfam" id="PF05970"/>
    </source>
</evidence>
<dbReference type="FunFam" id="3.40.50.300:FF:002884">
    <property type="entry name" value="ATP-dependent DNA helicase"/>
    <property type="match status" value="1"/>
</dbReference>
<organism evidence="6">
    <name type="scientific">Zea mays</name>
    <name type="common">Maize</name>
    <dbReference type="NCBI Taxonomy" id="4577"/>
    <lineage>
        <taxon>Eukaryota</taxon>
        <taxon>Viridiplantae</taxon>
        <taxon>Streptophyta</taxon>
        <taxon>Embryophyta</taxon>
        <taxon>Tracheophyta</taxon>
        <taxon>Spermatophyta</taxon>
        <taxon>Magnoliopsida</taxon>
        <taxon>Liliopsida</taxon>
        <taxon>Poales</taxon>
        <taxon>Poaceae</taxon>
        <taxon>PACMAD clade</taxon>
        <taxon>Panicoideae</taxon>
        <taxon>Andropogonodae</taxon>
        <taxon>Andropogoneae</taxon>
        <taxon>Tripsacinae</taxon>
        <taxon>Zea</taxon>
    </lineage>
</organism>
<dbReference type="PANTHER" id="PTHR10492">
    <property type="match status" value="1"/>
</dbReference>
<feature type="compositionally biased region" description="Basic and acidic residues" evidence="2">
    <location>
        <begin position="24"/>
        <end position="49"/>
    </location>
</feature>
<keyword evidence="1 6" id="KW-0347">Helicase</keyword>
<keyword evidence="1" id="KW-0233">DNA recombination</keyword>
<name>A0A317YLY9_MAIZE</name>
<dbReference type="CDD" id="cd18809">
    <property type="entry name" value="SF1_C_RecD"/>
    <property type="match status" value="1"/>
</dbReference>
<feature type="region of interest" description="Disordered" evidence="2">
    <location>
        <begin position="1"/>
        <end position="63"/>
    </location>
</feature>
<dbReference type="InterPro" id="IPR025476">
    <property type="entry name" value="Helitron_helicase-like"/>
</dbReference>
<dbReference type="EC" id="5.6.2.3" evidence="1"/>
<evidence type="ECO:0000259" key="4">
    <source>
        <dbReference type="Pfam" id="PF14214"/>
    </source>
</evidence>
<proteinExistence type="inferred from homology"/>
<keyword evidence="1" id="KW-0067">ATP-binding</keyword>
<gene>
    <name evidence="6" type="primary">pif1_113</name>
    <name evidence="6" type="ORF">Zm00014a_025664</name>
</gene>
<dbReference type="Pfam" id="PF21530">
    <property type="entry name" value="Pif1_2B_dom"/>
    <property type="match status" value="1"/>
</dbReference>
<reference evidence="6" key="1">
    <citation type="journal article" date="2018" name="Nat. Genet.">
        <title>Extensive intraspecific gene order and gene structural variations between Mo17 and other maize genomes.</title>
        <authorList>
            <person name="Sun S."/>
            <person name="Zhou Y."/>
            <person name="Chen J."/>
            <person name="Shi J."/>
            <person name="Zhao H."/>
            <person name="Zhao H."/>
            <person name="Song W."/>
            <person name="Zhang M."/>
            <person name="Cui Y."/>
            <person name="Dong X."/>
            <person name="Liu H."/>
            <person name="Ma X."/>
            <person name="Jiao Y."/>
            <person name="Wang B."/>
            <person name="Wei X."/>
            <person name="Stein J.C."/>
            <person name="Glaubitz J.C."/>
            <person name="Lu F."/>
            <person name="Yu G."/>
            <person name="Liang C."/>
            <person name="Fengler K."/>
            <person name="Li B."/>
            <person name="Rafalski A."/>
            <person name="Schnable P.S."/>
            <person name="Ware D.H."/>
            <person name="Buckler E.S."/>
            <person name="Lai J."/>
        </authorList>
    </citation>
    <scope>NUCLEOTIDE SEQUENCE [LARGE SCALE GENOMIC DNA]</scope>
    <source>
        <tissue evidence="6">Seedling</tissue>
    </source>
</reference>
<comment type="similarity">
    <text evidence="1">Belongs to the helicase family.</text>
</comment>
<comment type="caution">
    <text evidence="6">The sequence shown here is derived from an EMBL/GenBank/DDBJ whole genome shotgun (WGS) entry which is preliminary data.</text>
</comment>
<dbReference type="Pfam" id="PF05970">
    <property type="entry name" value="PIF1"/>
    <property type="match status" value="1"/>
</dbReference>
<feature type="region of interest" description="Disordered" evidence="2">
    <location>
        <begin position="303"/>
        <end position="326"/>
    </location>
</feature>
<evidence type="ECO:0000259" key="5">
    <source>
        <dbReference type="Pfam" id="PF21530"/>
    </source>
</evidence>
<dbReference type="SUPFAM" id="SSF52540">
    <property type="entry name" value="P-loop containing nucleoside triphosphate hydrolases"/>
    <property type="match status" value="2"/>
</dbReference>
<accession>A0A317YLY9</accession>
<dbReference type="EMBL" id="NCVQ01000001">
    <property type="protein sequence ID" value="PWZ58924.1"/>
    <property type="molecule type" value="Genomic_DNA"/>
</dbReference>
<comment type="cofactor">
    <cofactor evidence="1">
        <name>Mg(2+)</name>
        <dbReference type="ChEBI" id="CHEBI:18420"/>
    </cofactor>
</comment>
<dbReference type="GO" id="GO:0006281">
    <property type="term" value="P:DNA repair"/>
    <property type="evidence" value="ECO:0007669"/>
    <property type="project" value="UniProtKB-KW"/>
</dbReference>
<feature type="domain" description="Helitron helicase-like" evidence="4">
    <location>
        <begin position="663"/>
        <end position="721"/>
    </location>
</feature>
<feature type="compositionally biased region" description="Polar residues" evidence="2">
    <location>
        <begin position="317"/>
        <end position="326"/>
    </location>
</feature>
<dbReference type="Proteomes" id="UP000251960">
    <property type="component" value="Chromosome 1"/>
</dbReference>
<feature type="compositionally biased region" description="Basic and acidic residues" evidence="2">
    <location>
        <begin position="141"/>
        <end position="154"/>
    </location>
</feature>
<keyword evidence="1" id="KW-0227">DNA damage</keyword>
<protein>
    <recommendedName>
        <fullName evidence="1">ATP-dependent DNA helicase</fullName>
        <ecNumber evidence="1">5.6.2.3</ecNumber>
    </recommendedName>
</protein>
<dbReference type="GO" id="GO:0043139">
    <property type="term" value="F:5'-3' DNA helicase activity"/>
    <property type="evidence" value="ECO:0007669"/>
    <property type="project" value="UniProtKB-EC"/>
</dbReference>
<keyword evidence="1" id="KW-0378">Hydrolase</keyword>